<evidence type="ECO:0000313" key="10">
    <source>
        <dbReference type="Proteomes" id="UP000321261"/>
    </source>
</evidence>
<dbReference type="AlphaFoldDB" id="A0A561STR3"/>
<comment type="subcellular location">
    <subcellularLocation>
        <location evidence="1">Cell membrane</location>
        <topology evidence="1">Multi-pass membrane protein</topology>
    </subcellularLocation>
</comment>
<evidence type="ECO:0000256" key="5">
    <source>
        <dbReference type="ARBA" id="ARBA00022692"/>
    </source>
</evidence>
<dbReference type="OrthoDB" id="3181706at2"/>
<dbReference type="GO" id="GO:1903785">
    <property type="term" value="P:L-valine transmembrane transport"/>
    <property type="evidence" value="ECO:0007669"/>
    <property type="project" value="TreeGrafter"/>
</dbReference>
<sequence>MEVRRALSDALSVGFAAAAMGLAFGVLVTRSGLEWWWATIFASVIFAGSLEFLLLGLVTALAPLGQIAAAAFLVNFRHVFYALSFPLHRVPGVAAKAYSTFALTDEAYAVTARPEAQTWSRERILWLQAFVHLFWVGSVTIGALGGTLIPPGVRGLDFAVTALFVVLGIDAFRARRDVPAAVVAVACALAGHVVFGEQMLVAALAMFTVFLLARYASRRA</sequence>
<reference evidence="9 10" key="1">
    <citation type="submission" date="2019-06" db="EMBL/GenBank/DDBJ databases">
        <title>Sequencing the genomes of 1000 actinobacteria strains.</title>
        <authorList>
            <person name="Klenk H.-P."/>
        </authorList>
    </citation>
    <scope>NUCLEOTIDE SEQUENCE [LARGE SCALE GENOMIC DNA]</scope>
    <source>
        <strain evidence="9 10">DSM 45671</strain>
    </source>
</reference>
<dbReference type="PANTHER" id="PTHR34979:SF1">
    <property type="entry name" value="INNER MEMBRANE PROTEIN YGAZ"/>
    <property type="match status" value="1"/>
</dbReference>
<dbReference type="PANTHER" id="PTHR34979">
    <property type="entry name" value="INNER MEMBRANE PROTEIN YGAZ"/>
    <property type="match status" value="1"/>
</dbReference>
<name>A0A561STR3_9PSEU</name>
<dbReference type="InterPro" id="IPR011606">
    <property type="entry name" value="Brnchd-chn_aa_trnsp_permease"/>
</dbReference>
<evidence type="ECO:0000313" key="9">
    <source>
        <dbReference type="EMBL" id="TWF78231.1"/>
    </source>
</evidence>
<evidence type="ECO:0000256" key="2">
    <source>
        <dbReference type="ARBA" id="ARBA00010735"/>
    </source>
</evidence>
<keyword evidence="7 8" id="KW-0472">Membrane</keyword>
<keyword evidence="5 8" id="KW-0812">Transmembrane</keyword>
<dbReference type="EMBL" id="VIWU01000001">
    <property type="protein sequence ID" value="TWF78231.1"/>
    <property type="molecule type" value="Genomic_DNA"/>
</dbReference>
<keyword evidence="3" id="KW-0813">Transport</keyword>
<feature type="transmembrane region" description="Helical" evidence="8">
    <location>
        <begin position="201"/>
        <end position="217"/>
    </location>
</feature>
<evidence type="ECO:0000256" key="1">
    <source>
        <dbReference type="ARBA" id="ARBA00004651"/>
    </source>
</evidence>
<gene>
    <name evidence="9" type="ORF">FHX44_114151</name>
</gene>
<accession>A0A561STR3</accession>
<organism evidence="9 10">
    <name type="scientific">Pseudonocardia hierapolitana</name>
    <dbReference type="NCBI Taxonomy" id="1128676"/>
    <lineage>
        <taxon>Bacteria</taxon>
        <taxon>Bacillati</taxon>
        <taxon>Actinomycetota</taxon>
        <taxon>Actinomycetes</taxon>
        <taxon>Pseudonocardiales</taxon>
        <taxon>Pseudonocardiaceae</taxon>
        <taxon>Pseudonocardia</taxon>
    </lineage>
</organism>
<keyword evidence="6 8" id="KW-1133">Transmembrane helix</keyword>
<dbReference type="RefSeq" id="WP_147257280.1">
    <property type="nucleotide sequence ID" value="NZ_VIWU01000001.1"/>
</dbReference>
<feature type="transmembrane region" description="Helical" evidence="8">
    <location>
        <begin position="35"/>
        <end position="58"/>
    </location>
</feature>
<comment type="similarity">
    <text evidence="2">Belongs to the AzlC family.</text>
</comment>
<dbReference type="Pfam" id="PF03591">
    <property type="entry name" value="AzlC"/>
    <property type="match status" value="1"/>
</dbReference>
<protein>
    <submittedName>
        <fullName evidence="9">4-azaleucine resistance transporter AzlC</fullName>
    </submittedName>
</protein>
<evidence type="ECO:0000256" key="6">
    <source>
        <dbReference type="ARBA" id="ARBA00022989"/>
    </source>
</evidence>
<evidence type="ECO:0000256" key="3">
    <source>
        <dbReference type="ARBA" id="ARBA00022448"/>
    </source>
</evidence>
<keyword evidence="4" id="KW-1003">Cell membrane</keyword>
<dbReference type="GO" id="GO:0005886">
    <property type="term" value="C:plasma membrane"/>
    <property type="evidence" value="ECO:0007669"/>
    <property type="project" value="UniProtKB-SubCell"/>
</dbReference>
<evidence type="ECO:0000256" key="4">
    <source>
        <dbReference type="ARBA" id="ARBA00022475"/>
    </source>
</evidence>
<keyword evidence="10" id="KW-1185">Reference proteome</keyword>
<dbReference type="Proteomes" id="UP000321261">
    <property type="component" value="Unassembled WGS sequence"/>
</dbReference>
<feature type="transmembrane region" description="Helical" evidence="8">
    <location>
        <begin position="124"/>
        <end position="149"/>
    </location>
</feature>
<evidence type="ECO:0000256" key="8">
    <source>
        <dbReference type="SAM" id="Phobius"/>
    </source>
</evidence>
<comment type="caution">
    <text evidence="9">The sequence shown here is derived from an EMBL/GenBank/DDBJ whole genome shotgun (WGS) entry which is preliminary data.</text>
</comment>
<proteinExistence type="inferred from homology"/>
<evidence type="ECO:0000256" key="7">
    <source>
        <dbReference type="ARBA" id="ARBA00023136"/>
    </source>
</evidence>
<feature type="transmembrane region" description="Helical" evidence="8">
    <location>
        <begin position="6"/>
        <end position="28"/>
    </location>
</feature>